<dbReference type="PROSITE" id="PS50089">
    <property type="entry name" value="ZF_RING_2"/>
    <property type="match status" value="1"/>
</dbReference>
<evidence type="ECO:0000256" key="1">
    <source>
        <dbReference type="ARBA" id="ARBA00022771"/>
    </source>
</evidence>
<keyword evidence="4" id="KW-0175">Coiled coil</keyword>
<evidence type="ECO:0000313" key="7">
    <source>
        <dbReference type="EMBL" id="KAK0407746.1"/>
    </source>
</evidence>
<dbReference type="SUPFAM" id="SSF57850">
    <property type="entry name" value="RING/U-box"/>
    <property type="match status" value="1"/>
</dbReference>
<name>A0AA39LRS1_9BILA</name>
<dbReference type="Pfam" id="PF13639">
    <property type="entry name" value="zf-RING_2"/>
    <property type="match status" value="1"/>
</dbReference>
<evidence type="ECO:0000256" key="3">
    <source>
        <dbReference type="PROSITE-ProRule" id="PRU00175"/>
    </source>
</evidence>
<dbReference type="GO" id="GO:0031297">
    <property type="term" value="P:replication fork processing"/>
    <property type="evidence" value="ECO:0007669"/>
    <property type="project" value="TreeGrafter"/>
</dbReference>
<dbReference type="Proteomes" id="UP001175271">
    <property type="component" value="Unassembled WGS sequence"/>
</dbReference>
<evidence type="ECO:0000313" key="8">
    <source>
        <dbReference type="Proteomes" id="UP001175271"/>
    </source>
</evidence>
<keyword evidence="2" id="KW-0862">Zinc</keyword>
<proteinExistence type="predicted"/>
<protein>
    <recommendedName>
        <fullName evidence="6">RING-type domain-containing protein</fullName>
    </recommendedName>
</protein>
<dbReference type="InterPro" id="IPR013083">
    <property type="entry name" value="Znf_RING/FYVE/PHD"/>
</dbReference>
<reference evidence="7" key="1">
    <citation type="submission" date="2023-06" db="EMBL/GenBank/DDBJ databases">
        <title>Genomic analysis of the entomopathogenic nematode Steinernema hermaphroditum.</title>
        <authorList>
            <person name="Schwarz E.M."/>
            <person name="Heppert J.K."/>
            <person name="Baniya A."/>
            <person name="Schwartz H.T."/>
            <person name="Tan C.-H."/>
            <person name="Antoshechkin I."/>
            <person name="Sternberg P.W."/>
            <person name="Goodrich-Blair H."/>
            <person name="Dillman A.R."/>
        </authorList>
    </citation>
    <scope>NUCLEOTIDE SEQUENCE</scope>
    <source>
        <strain evidence="7">PS9179</strain>
        <tissue evidence="7">Whole animal</tissue>
    </source>
</reference>
<keyword evidence="8" id="KW-1185">Reference proteome</keyword>
<dbReference type="SMART" id="SM00184">
    <property type="entry name" value="RING"/>
    <property type="match status" value="1"/>
</dbReference>
<dbReference type="PANTHER" id="PTHR46569:SF1">
    <property type="entry name" value="E3 UBIQUITIN-PROTEIN LIGASE RFWD3-RELATED"/>
    <property type="match status" value="1"/>
</dbReference>
<comment type="caution">
    <text evidence="7">The sequence shown here is derived from an EMBL/GenBank/DDBJ whole genome shotgun (WGS) entry which is preliminary data.</text>
</comment>
<keyword evidence="1 3" id="KW-0863">Zinc-finger</keyword>
<evidence type="ECO:0000256" key="4">
    <source>
        <dbReference type="SAM" id="Coils"/>
    </source>
</evidence>
<dbReference type="AlphaFoldDB" id="A0AA39LRS1"/>
<accession>A0AA39LRS1</accession>
<organism evidence="7 8">
    <name type="scientific">Steinernema hermaphroditum</name>
    <dbReference type="NCBI Taxonomy" id="289476"/>
    <lineage>
        <taxon>Eukaryota</taxon>
        <taxon>Metazoa</taxon>
        <taxon>Ecdysozoa</taxon>
        <taxon>Nematoda</taxon>
        <taxon>Chromadorea</taxon>
        <taxon>Rhabditida</taxon>
        <taxon>Tylenchina</taxon>
        <taxon>Panagrolaimomorpha</taxon>
        <taxon>Strongyloidoidea</taxon>
        <taxon>Steinernematidae</taxon>
        <taxon>Steinernema</taxon>
    </lineage>
</organism>
<evidence type="ECO:0000256" key="2">
    <source>
        <dbReference type="ARBA" id="ARBA00022833"/>
    </source>
</evidence>
<feature type="region of interest" description="Disordered" evidence="5">
    <location>
        <begin position="159"/>
        <end position="209"/>
    </location>
</feature>
<dbReference type="GO" id="GO:0090734">
    <property type="term" value="C:site of DNA damage"/>
    <property type="evidence" value="ECO:0007669"/>
    <property type="project" value="TreeGrafter"/>
</dbReference>
<sequence>MTTFARFNCAICLGWLEDDQTIVATHCGHVFHEACVDAGLRTSSRCACCREVIGDLHRLHFSSAPFNRTDLQDDLDRAYKTIDKLQVEKDEAEAQIRSVVGQIGELNKAIDQFLPIYNSFQEQLAQTRQTVDSMKGRLLDQEKLLKKIQHLETIVRDRHDIRESKENDGNQREIGNHQDDRARHSGHEHKDFKSVREMWEKRLNHTGES</sequence>
<evidence type="ECO:0000256" key="5">
    <source>
        <dbReference type="SAM" id="MobiDB-lite"/>
    </source>
</evidence>
<dbReference type="EMBL" id="JAUCMV010000003">
    <property type="protein sequence ID" value="KAK0407746.1"/>
    <property type="molecule type" value="Genomic_DNA"/>
</dbReference>
<dbReference type="InterPro" id="IPR001841">
    <property type="entry name" value="Znf_RING"/>
</dbReference>
<gene>
    <name evidence="7" type="ORF">QR680_003566</name>
</gene>
<feature type="domain" description="RING-type" evidence="6">
    <location>
        <begin position="9"/>
        <end position="50"/>
    </location>
</feature>
<dbReference type="PANTHER" id="PTHR46569">
    <property type="entry name" value="E3 UBIQUITIN-PROTEIN LIGASE TRAIP"/>
    <property type="match status" value="1"/>
</dbReference>
<dbReference type="GO" id="GO:0061630">
    <property type="term" value="F:ubiquitin protein ligase activity"/>
    <property type="evidence" value="ECO:0007669"/>
    <property type="project" value="TreeGrafter"/>
</dbReference>
<dbReference type="InterPro" id="IPR052639">
    <property type="entry name" value="TRAIP_ubiq-protein_ligase"/>
</dbReference>
<feature type="coiled-coil region" evidence="4">
    <location>
        <begin position="68"/>
        <end position="137"/>
    </location>
</feature>
<dbReference type="Gene3D" id="3.30.40.10">
    <property type="entry name" value="Zinc/RING finger domain, C3HC4 (zinc finger)"/>
    <property type="match status" value="1"/>
</dbReference>
<dbReference type="GO" id="GO:0016567">
    <property type="term" value="P:protein ubiquitination"/>
    <property type="evidence" value="ECO:0007669"/>
    <property type="project" value="TreeGrafter"/>
</dbReference>
<dbReference type="GO" id="GO:0008270">
    <property type="term" value="F:zinc ion binding"/>
    <property type="evidence" value="ECO:0007669"/>
    <property type="project" value="UniProtKB-KW"/>
</dbReference>
<keyword evidence="1 3" id="KW-0479">Metal-binding</keyword>
<evidence type="ECO:0000259" key="6">
    <source>
        <dbReference type="PROSITE" id="PS50089"/>
    </source>
</evidence>
<dbReference type="GO" id="GO:0005634">
    <property type="term" value="C:nucleus"/>
    <property type="evidence" value="ECO:0007669"/>
    <property type="project" value="TreeGrafter"/>
</dbReference>